<dbReference type="Proteomes" id="UP000754495">
    <property type="component" value="Unassembled WGS sequence"/>
</dbReference>
<comment type="caution">
    <text evidence="1">The sequence shown here is derived from an EMBL/GenBank/DDBJ whole genome shotgun (WGS) entry which is preliminary data.</text>
</comment>
<evidence type="ECO:0000313" key="2">
    <source>
        <dbReference type="Proteomes" id="UP000754495"/>
    </source>
</evidence>
<dbReference type="EMBL" id="JAANOU010000001">
    <property type="protein sequence ID" value="NIH81440.1"/>
    <property type="molecule type" value="Genomic_DNA"/>
</dbReference>
<name>A0ABX0T1M1_9PSEU</name>
<sequence>MRTAGRSGSSSTTLADVMMLSRLGASGKEAA</sequence>
<accession>A0ABX0T1M1</accession>
<keyword evidence="2" id="KW-1185">Reference proteome</keyword>
<organism evidence="1 2">
    <name type="scientific">Amycolatopsis viridis</name>
    <dbReference type="NCBI Taxonomy" id="185678"/>
    <lineage>
        <taxon>Bacteria</taxon>
        <taxon>Bacillati</taxon>
        <taxon>Actinomycetota</taxon>
        <taxon>Actinomycetes</taxon>
        <taxon>Pseudonocardiales</taxon>
        <taxon>Pseudonocardiaceae</taxon>
        <taxon>Amycolatopsis</taxon>
    </lineage>
</organism>
<gene>
    <name evidence="1" type="ORF">FHX46_003970</name>
</gene>
<reference evidence="1 2" key="1">
    <citation type="submission" date="2020-03" db="EMBL/GenBank/DDBJ databases">
        <title>Sequencing the genomes of 1000 actinobacteria strains.</title>
        <authorList>
            <person name="Klenk H.-P."/>
        </authorList>
    </citation>
    <scope>NUCLEOTIDE SEQUENCE [LARGE SCALE GENOMIC DNA]</scope>
    <source>
        <strain evidence="1 2">DSM 45668</strain>
    </source>
</reference>
<proteinExistence type="predicted"/>
<protein>
    <submittedName>
        <fullName evidence="1">Uncharacterized protein</fullName>
    </submittedName>
</protein>
<evidence type="ECO:0000313" key="1">
    <source>
        <dbReference type="EMBL" id="NIH81440.1"/>
    </source>
</evidence>